<keyword evidence="2" id="KW-1185">Reference proteome</keyword>
<name>A0ABP8VEI4_9ACTN</name>
<dbReference type="EMBL" id="BAABIL010000741">
    <property type="protein sequence ID" value="GAA4662029.1"/>
    <property type="molecule type" value="Genomic_DNA"/>
</dbReference>
<proteinExistence type="predicted"/>
<dbReference type="Pfam" id="PF14155">
    <property type="entry name" value="DUF4307"/>
    <property type="match status" value="1"/>
</dbReference>
<evidence type="ECO:0008006" key="3">
    <source>
        <dbReference type="Google" id="ProtNLM"/>
    </source>
</evidence>
<accession>A0ABP8VEI4</accession>
<sequence>MLGALLVAAYLVWVAVHSTSGHGSTTLISFRVLDDTRVEARYTVALEPGDTVRCTLEALDARHGEVGVLEEDIGPSATGFVERTTVIRTTGRAVTATVGTCPVLPR</sequence>
<protein>
    <recommendedName>
        <fullName evidence="3">DUF4307 domain-containing protein</fullName>
    </recommendedName>
</protein>
<comment type="caution">
    <text evidence="1">The sequence shown here is derived from an EMBL/GenBank/DDBJ whole genome shotgun (WGS) entry which is preliminary data.</text>
</comment>
<organism evidence="1 2">
    <name type="scientific">Kineococcus glutinatus</name>
    <dbReference type="NCBI Taxonomy" id="1070872"/>
    <lineage>
        <taxon>Bacteria</taxon>
        <taxon>Bacillati</taxon>
        <taxon>Actinomycetota</taxon>
        <taxon>Actinomycetes</taxon>
        <taxon>Kineosporiales</taxon>
        <taxon>Kineosporiaceae</taxon>
        <taxon>Kineococcus</taxon>
    </lineage>
</organism>
<evidence type="ECO:0000313" key="1">
    <source>
        <dbReference type="EMBL" id="GAA4662029.1"/>
    </source>
</evidence>
<dbReference type="Proteomes" id="UP001501195">
    <property type="component" value="Unassembled WGS sequence"/>
</dbReference>
<dbReference type="InterPro" id="IPR025443">
    <property type="entry name" value="DUF4307"/>
</dbReference>
<reference evidence="2" key="1">
    <citation type="journal article" date="2019" name="Int. J. Syst. Evol. Microbiol.">
        <title>The Global Catalogue of Microorganisms (GCM) 10K type strain sequencing project: providing services to taxonomists for standard genome sequencing and annotation.</title>
        <authorList>
            <consortium name="The Broad Institute Genomics Platform"/>
            <consortium name="The Broad Institute Genome Sequencing Center for Infectious Disease"/>
            <person name="Wu L."/>
            <person name="Ma J."/>
        </authorList>
    </citation>
    <scope>NUCLEOTIDE SEQUENCE [LARGE SCALE GENOMIC DNA]</scope>
    <source>
        <strain evidence="2">JCM 18126</strain>
    </source>
</reference>
<evidence type="ECO:0000313" key="2">
    <source>
        <dbReference type="Proteomes" id="UP001501195"/>
    </source>
</evidence>
<gene>
    <name evidence="1" type="ORF">GCM10023225_34510</name>
</gene>